<protein>
    <recommendedName>
        <fullName evidence="17">Probable peptidoglycan glycosyltransferase FtsW</fullName>
        <ecNumber evidence="19">2.4.99.28</ecNumber>
    </recommendedName>
    <alternativeName>
        <fullName evidence="18">Cell division protein FtsW</fullName>
    </alternativeName>
    <alternativeName>
        <fullName evidence="15">Cell wall polymerase</fullName>
    </alternativeName>
    <alternativeName>
        <fullName evidence="14">Peptidoglycan polymerase</fullName>
    </alternativeName>
</protein>
<evidence type="ECO:0000256" key="5">
    <source>
        <dbReference type="ARBA" id="ARBA00022676"/>
    </source>
</evidence>
<evidence type="ECO:0000256" key="20">
    <source>
        <dbReference type="ARBA" id="ARBA00049902"/>
    </source>
</evidence>
<dbReference type="Pfam" id="PF01098">
    <property type="entry name" value="FTSW_RODA_SPOVE"/>
    <property type="match status" value="1"/>
</dbReference>
<feature type="transmembrane region" description="Helical" evidence="22">
    <location>
        <begin position="12"/>
        <end position="36"/>
    </location>
</feature>
<sequence length="395" mass="43246">MKTRGRPDFPILLLTLFLVGFGIVIVYSASSVFSLYNYGTDTYFVKKQVMWAVIGLVAMLFTMNVPYTFYKKHFLTIALIIFLLLLAVLIPGIGVLRNGARSWINLGVGLLQPAEFAKLAIIIYLSALIAKKGGKIRDLKTGLLPVLVIVSIFCMMIAIQPDFGSAAILMMTAVTVIVAGGANLKHLFMFGIPVGIVGFLFIILSEYRRNRLLHFGDPWADGLSGLGHGYQLAHSYFALAHGGITGAGFGKSIEKYLYLPEAQTDFIFSIMAEELGFIGACIFLLVYLFFLWRILVIALRVKDTFATLVGVGVVSMIFIQAFINVGGVTGLIPITGVPLPFISYGGSSLLVCLISIGIVLSISREVYKQRLQKLIGEEKQAKQPTLTVISQRRKA</sequence>
<organism evidence="24 25">
    <name type="scientific">Aneurinibacillus thermoaerophilus</name>
    <dbReference type="NCBI Taxonomy" id="143495"/>
    <lineage>
        <taxon>Bacteria</taxon>
        <taxon>Bacillati</taxon>
        <taxon>Bacillota</taxon>
        <taxon>Bacilli</taxon>
        <taxon>Bacillales</taxon>
        <taxon>Paenibacillaceae</taxon>
        <taxon>Aneurinibacillus group</taxon>
        <taxon>Aneurinibacillus</taxon>
    </lineage>
</organism>
<dbReference type="GO" id="GO:0005886">
    <property type="term" value="C:plasma membrane"/>
    <property type="evidence" value="ECO:0007669"/>
    <property type="project" value="UniProtKB-SubCell"/>
</dbReference>
<feature type="transmembrane region" description="Helical" evidence="22">
    <location>
        <begin position="187"/>
        <end position="205"/>
    </location>
</feature>
<evidence type="ECO:0000256" key="19">
    <source>
        <dbReference type="ARBA" id="ARBA00044770"/>
    </source>
</evidence>
<keyword evidence="3" id="KW-1003">Cell membrane</keyword>
<evidence type="ECO:0000256" key="13">
    <source>
        <dbReference type="ARBA" id="ARBA00023316"/>
    </source>
</evidence>
<keyword evidence="7 22" id="KW-0812">Transmembrane</keyword>
<feature type="transmembrane region" description="Helical" evidence="22">
    <location>
        <begin position="308"/>
        <end position="335"/>
    </location>
</feature>
<proteinExistence type="inferred from homology"/>
<dbReference type="EC" id="2.4.99.28" evidence="19"/>
<evidence type="ECO:0000256" key="11">
    <source>
        <dbReference type="ARBA" id="ARBA00023136"/>
    </source>
</evidence>
<feature type="transmembrane region" description="Helical" evidence="22">
    <location>
        <begin position="165"/>
        <end position="182"/>
    </location>
</feature>
<evidence type="ECO:0000256" key="1">
    <source>
        <dbReference type="ARBA" id="ARBA00004651"/>
    </source>
</evidence>
<feature type="transmembrane region" description="Helical" evidence="22">
    <location>
        <begin position="48"/>
        <end position="67"/>
    </location>
</feature>
<dbReference type="NCBIfam" id="TIGR02614">
    <property type="entry name" value="ftsW"/>
    <property type="match status" value="1"/>
</dbReference>
<evidence type="ECO:0000256" key="22">
    <source>
        <dbReference type="SAM" id="Phobius"/>
    </source>
</evidence>
<dbReference type="GO" id="GO:0071555">
    <property type="term" value="P:cell wall organization"/>
    <property type="evidence" value="ECO:0007669"/>
    <property type="project" value="UniProtKB-KW"/>
</dbReference>
<evidence type="ECO:0000256" key="8">
    <source>
        <dbReference type="ARBA" id="ARBA00022960"/>
    </source>
</evidence>
<dbReference type="GO" id="GO:0008955">
    <property type="term" value="F:peptidoglycan glycosyltransferase activity"/>
    <property type="evidence" value="ECO:0007669"/>
    <property type="project" value="UniProtKB-EC"/>
</dbReference>
<dbReference type="Proteomes" id="UP000826616">
    <property type="component" value="Chromosome"/>
</dbReference>
<evidence type="ECO:0000256" key="14">
    <source>
        <dbReference type="ARBA" id="ARBA00032370"/>
    </source>
</evidence>
<evidence type="ECO:0000313" key="26">
    <source>
        <dbReference type="Proteomes" id="UP000826616"/>
    </source>
</evidence>
<accession>A0A1G8CVZ0</accession>
<comment type="subcellular location">
    <subcellularLocation>
        <location evidence="1">Cell membrane</location>
        <topology evidence="1">Multi-pass membrane protein</topology>
    </subcellularLocation>
</comment>
<keyword evidence="9" id="KW-0573">Peptidoglycan synthesis</keyword>
<keyword evidence="5" id="KW-0328">Glycosyltransferase</keyword>
<evidence type="ECO:0000256" key="4">
    <source>
        <dbReference type="ARBA" id="ARBA00022618"/>
    </source>
</evidence>
<evidence type="ECO:0000256" key="16">
    <source>
        <dbReference type="ARBA" id="ARBA00038053"/>
    </source>
</evidence>
<comment type="pathway">
    <text evidence="2">Cell wall biogenesis; peptidoglycan biosynthesis.</text>
</comment>
<comment type="catalytic activity">
    <reaction evidence="20">
        <text>[GlcNAc-(1-&gt;4)-Mur2Ac(oyl-L-Ala-gamma-D-Glu-L-Lys-D-Ala-D-Ala)](n)-di-trans,octa-cis-undecaprenyl diphosphate + beta-D-GlcNAc-(1-&gt;4)-Mur2Ac(oyl-L-Ala-gamma-D-Glu-L-Lys-D-Ala-D-Ala)-di-trans,octa-cis-undecaprenyl diphosphate = [GlcNAc-(1-&gt;4)-Mur2Ac(oyl-L-Ala-gamma-D-Glu-L-Lys-D-Ala-D-Ala)](n+1)-di-trans,octa-cis-undecaprenyl diphosphate + di-trans,octa-cis-undecaprenyl diphosphate + H(+)</text>
        <dbReference type="Rhea" id="RHEA:23708"/>
        <dbReference type="Rhea" id="RHEA-COMP:9602"/>
        <dbReference type="Rhea" id="RHEA-COMP:9603"/>
        <dbReference type="ChEBI" id="CHEBI:15378"/>
        <dbReference type="ChEBI" id="CHEBI:58405"/>
        <dbReference type="ChEBI" id="CHEBI:60033"/>
        <dbReference type="ChEBI" id="CHEBI:78435"/>
        <dbReference type="EC" id="2.4.99.28"/>
    </reaction>
</comment>
<evidence type="ECO:0000313" key="25">
    <source>
        <dbReference type="Proteomes" id="UP000198956"/>
    </source>
</evidence>
<feature type="transmembrane region" description="Helical" evidence="22">
    <location>
        <begin position="74"/>
        <end position="96"/>
    </location>
</feature>
<dbReference type="GO" id="GO:0032153">
    <property type="term" value="C:cell division site"/>
    <property type="evidence" value="ECO:0007669"/>
    <property type="project" value="TreeGrafter"/>
</dbReference>
<dbReference type="PROSITE" id="PS00428">
    <property type="entry name" value="FTSW_RODA_SPOVE"/>
    <property type="match status" value="1"/>
</dbReference>
<evidence type="ECO:0000256" key="10">
    <source>
        <dbReference type="ARBA" id="ARBA00022989"/>
    </source>
</evidence>
<dbReference type="Proteomes" id="UP000198956">
    <property type="component" value="Unassembled WGS sequence"/>
</dbReference>
<evidence type="ECO:0000256" key="2">
    <source>
        <dbReference type="ARBA" id="ARBA00004752"/>
    </source>
</evidence>
<dbReference type="PANTHER" id="PTHR30474">
    <property type="entry name" value="CELL CYCLE PROTEIN"/>
    <property type="match status" value="1"/>
</dbReference>
<dbReference type="InterPro" id="IPR013437">
    <property type="entry name" value="FtsW"/>
</dbReference>
<keyword evidence="8" id="KW-0133">Cell shape</keyword>
<keyword evidence="6" id="KW-0808">Transferase</keyword>
<evidence type="ECO:0000256" key="7">
    <source>
        <dbReference type="ARBA" id="ARBA00022692"/>
    </source>
</evidence>
<feature type="transmembrane region" description="Helical" evidence="22">
    <location>
        <begin position="142"/>
        <end position="159"/>
    </location>
</feature>
<evidence type="ECO:0000256" key="15">
    <source>
        <dbReference type="ARBA" id="ARBA00033270"/>
    </source>
</evidence>
<evidence type="ECO:0000256" key="3">
    <source>
        <dbReference type="ARBA" id="ARBA00022475"/>
    </source>
</evidence>
<reference evidence="24 25" key="1">
    <citation type="submission" date="2016-10" db="EMBL/GenBank/DDBJ databases">
        <authorList>
            <person name="de Groot N.N."/>
        </authorList>
    </citation>
    <scope>NUCLEOTIDE SEQUENCE [LARGE SCALE GENOMIC DNA]</scope>
    <source>
        <strain evidence="24 25">L 420-91</strain>
    </source>
</reference>
<dbReference type="GO" id="GO:0015648">
    <property type="term" value="F:lipid-linked peptidoglycan transporter activity"/>
    <property type="evidence" value="ECO:0007669"/>
    <property type="project" value="TreeGrafter"/>
</dbReference>
<keyword evidence="4 24" id="KW-0132">Cell division</keyword>
<keyword evidence="26" id="KW-1185">Reference proteome</keyword>
<evidence type="ECO:0000256" key="9">
    <source>
        <dbReference type="ARBA" id="ARBA00022984"/>
    </source>
</evidence>
<dbReference type="EMBL" id="FNDE01000028">
    <property type="protein sequence ID" value="SDH49658.1"/>
    <property type="molecule type" value="Genomic_DNA"/>
</dbReference>
<dbReference type="InterPro" id="IPR001182">
    <property type="entry name" value="FtsW/RodA"/>
</dbReference>
<dbReference type="AlphaFoldDB" id="A0A1G8CVZ0"/>
<dbReference type="RefSeq" id="WP_057897067.1">
    <property type="nucleotide sequence ID" value="NZ_CP080764.1"/>
</dbReference>
<keyword evidence="12" id="KW-0131">Cell cycle</keyword>
<evidence type="ECO:0000256" key="12">
    <source>
        <dbReference type="ARBA" id="ARBA00023306"/>
    </source>
</evidence>
<dbReference type="GO" id="GO:0051301">
    <property type="term" value="P:cell division"/>
    <property type="evidence" value="ECO:0007669"/>
    <property type="project" value="UniProtKB-KW"/>
</dbReference>
<dbReference type="GeneID" id="97139927"/>
<feature type="transmembrane region" description="Helical" evidence="22">
    <location>
        <begin position="108"/>
        <end position="130"/>
    </location>
</feature>
<gene>
    <name evidence="23" type="primary">ftsW</name>
    <name evidence="23" type="ORF">K3F53_00940</name>
    <name evidence="24" type="ORF">SAMN04489735_102847</name>
</gene>
<dbReference type="OrthoDB" id="9812661at2"/>
<evidence type="ECO:0000256" key="18">
    <source>
        <dbReference type="ARBA" id="ARBA00041418"/>
    </source>
</evidence>
<evidence type="ECO:0000313" key="23">
    <source>
        <dbReference type="EMBL" id="QYY42963.1"/>
    </source>
</evidence>
<keyword evidence="13" id="KW-0961">Cell wall biogenesis/degradation</keyword>
<comment type="similarity">
    <text evidence="16">Belongs to the SEDS family. FtsW subfamily.</text>
</comment>
<dbReference type="GO" id="GO:0008360">
    <property type="term" value="P:regulation of cell shape"/>
    <property type="evidence" value="ECO:0007669"/>
    <property type="project" value="UniProtKB-KW"/>
</dbReference>
<feature type="transmembrane region" description="Helical" evidence="22">
    <location>
        <begin position="341"/>
        <end position="363"/>
    </location>
</feature>
<feature type="transmembrane region" description="Helical" evidence="22">
    <location>
        <begin position="275"/>
        <end position="296"/>
    </location>
</feature>
<evidence type="ECO:0000256" key="17">
    <source>
        <dbReference type="ARBA" id="ARBA00041185"/>
    </source>
</evidence>
<dbReference type="EMBL" id="CP080764">
    <property type="protein sequence ID" value="QYY42963.1"/>
    <property type="molecule type" value="Genomic_DNA"/>
</dbReference>
<dbReference type="InterPro" id="IPR018365">
    <property type="entry name" value="Cell_cycle_FtsW-rel_CS"/>
</dbReference>
<reference evidence="23 26" key="2">
    <citation type="submission" date="2021-08" db="EMBL/GenBank/DDBJ databases">
        <title>Complete genome sequence of the strain Aneurinibacillus thermoaerophilus CCM 8960.</title>
        <authorList>
            <person name="Musilova J."/>
            <person name="Kourilova X."/>
            <person name="Pernicova I."/>
            <person name="Bezdicek M."/>
            <person name="Lengerova M."/>
            <person name="Obruca S."/>
            <person name="Sedlar K."/>
        </authorList>
    </citation>
    <scope>NUCLEOTIDE SEQUENCE [LARGE SCALE GENOMIC DNA]</scope>
    <source>
        <strain evidence="23 26">CCM 8960</strain>
    </source>
</reference>
<keyword evidence="10 22" id="KW-1133">Transmembrane helix</keyword>
<dbReference type="PANTHER" id="PTHR30474:SF2">
    <property type="entry name" value="PEPTIDOGLYCAN GLYCOSYLTRANSFERASE FTSW-RELATED"/>
    <property type="match status" value="1"/>
</dbReference>
<evidence type="ECO:0000256" key="21">
    <source>
        <dbReference type="ARBA" id="ARBA00049966"/>
    </source>
</evidence>
<keyword evidence="11 22" id="KW-0472">Membrane</keyword>
<evidence type="ECO:0000313" key="24">
    <source>
        <dbReference type="EMBL" id="SDH49658.1"/>
    </source>
</evidence>
<evidence type="ECO:0000256" key="6">
    <source>
        <dbReference type="ARBA" id="ARBA00022679"/>
    </source>
</evidence>
<comment type="function">
    <text evidence="21">Peptidoglycan polymerase that is essential for cell division.</text>
</comment>
<name>A0A1G8CVZ0_ANETH</name>
<dbReference type="GO" id="GO:0009252">
    <property type="term" value="P:peptidoglycan biosynthetic process"/>
    <property type="evidence" value="ECO:0007669"/>
    <property type="project" value="UniProtKB-KW"/>
</dbReference>